<dbReference type="Proteomes" id="UP000770717">
    <property type="component" value="Unassembled WGS sequence"/>
</dbReference>
<dbReference type="Pfam" id="PF18587">
    <property type="entry name" value="PLL"/>
    <property type="match status" value="1"/>
</dbReference>
<sequence length="196" mass="21577">MRREEKILPGGERRGSCQEAKGEEPTRRKELQSPDHPGGSVTMSRLFLLLLLHGLARGTQGLSLCGWRTQTGGANILRYRGSSGEDTVTVVDTAEALVVLSPLLPSGNITLQELAGRYVFCVHWVLALRIFNFTYGVTKSWIVPAGTQTRGHLSQEAPPSYTCNTNYMLINVTINGQAERTSCNYSFPLQYTDTGE</sequence>
<evidence type="ECO:0000313" key="3">
    <source>
        <dbReference type="EMBL" id="KAG9474730.1"/>
    </source>
</evidence>
<feature type="compositionally biased region" description="Basic and acidic residues" evidence="1">
    <location>
        <begin position="1"/>
        <end position="33"/>
    </location>
</feature>
<evidence type="ECO:0000313" key="4">
    <source>
        <dbReference type="Proteomes" id="UP000770717"/>
    </source>
</evidence>
<feature type="domain" description="PTX/LNS-Like (PLL)" evidence="2">
    <location>
        <begin position="63"/>
        <end position="173"/>
    </location>
</feature>
<accession>A0A8J6ETC3</accession>
<gene>
    <name evidence="3" type="ORF">GDO78_003279</name>
</gene>
<dbReference type="AlphaFoldDB" id="A0A8J6ETC3"/>
<dbReference type="InterPro" id="IPR040679">
    <property type="entry name" value="PLL"/>
</dbReference>
<evidence type="ECO:0000259" key="2">
    <source>
        <dbReference type="Pfam" id="PF18587"/>
    </source>
</evidence>
<proteinExistence type="predicted"/>
<dbReference type="EMBL" id="WNTK01000012">
    <property type="protein sequence ID" value="KAG9474730.1"/>
    <property type="molecule type" value="Genomic_DNA"/>
</dbReference>
<protein>
    <recommendedName>
        <fullName evidence="2">PTX/LNS-Like (PLL) domain-containing protein</fullName>
    </recommendedName>
</protein>
<feature type="non-terminal residue" evidence="3">
    <location>
        <position position="1"/>
    </location>
</feature>
<name>A0A8J6ETC3_ELECQ</name>
<comment type="caution">
    <text evidence="3">The sequence shown here is derived from an EMBL/GenBank/DDBJ whole genome shotgun (WGS) entry which is preliminary data.</text>
</comment>
<reference evidence="3" key="1">
    <citation type="thesis" date="2020" institute="ProQuest LLC" country="789 East Eisenhower Parkway, Ann Arbor, MI, USA">
        <title>Comparative Genomics and Chromosome Evolution.</title>
        <authorList>
            <person name="Mudd A.B."/>
        </authorList>
    </citation>
    <scope>NUCLEOTIDE SEQUENCE</scope>
    <source>
        <strain evidence="3">HN-11 Male</strain>
        <tissue evidence="3">Kidney and liver</tissue>
    </source>
</reference>
<organism evidence="3 4">
    <name type="scientific">Eleutherodactylus coqui</name>
    <name type="common">Puerto Rican coqui</name>
    <dbReference type="NCBI Taxonomy" id="57060"/>
    <lineage>
        <taxon>Eukaryota</taxon>
        <taxon>Metazoa</taxon>
        <taxon>Chordata</taxon>
        <taxon>Craniata</taxon>
        <taxon>Vertebrata</taxon>
        <taxon>Euteleostomi</taxon>
        <taxon>Amphibia</taxon>
        <taxon>Batrachia</taxon>
        <taxon>Anura</taxon>
        <taxon>Neobatrachia</taxon>
        <taxon>Hyloidea</taxon>
        <taxon>Eleutherodactylidae</taxon>
        <taxon>Eleutherodactylinae</taxon>
        <taxon>Eleutherodactylus</taxon>
        <taxon>Eleutherodactylus</taxon>
    </lineage>
</organism>
<evidence type="ECO:0000256" key="1">
    <source>
        <dbReference type="SAM" id="MobiDB-lite"/>
    </source>
</evidence>
<feature type="region of interest" description="Disordered" evidence="1">
    <location>
        <begin position="1"/>
        <end position="38"/>
    </location>
</feature>
<keyword evidence="4" id="KW-1185">Reference proteome</keyword>